<protein>
    <submittedName>
        <fullName evidence="2">GNAT family N-acetyltransferase</fullName>
    </submittedName>
</protein>
<dbReference type="PROSITE" id="PS51186">
    <property type="entry name" value="GNAT"/>
    <property type="match status" value="1"/>
</dbReference>
<dbReference type="EMBL" id="NVIY01000012">
    <property type="protein sequence ID" value="PGD37852.1"/>
    <property type="molecule type" value="Genomic_DNA"/>
</dbReference>
<evidence type="ECO:0000313" key="3">
    <source>
        <dbReference type="Proteomes" id="UP000223472"/>
    </source>
</evidence>
<dbReference type="SUPFAM" id="SSF55729">
    <property type="entry name" value="Acyl-CoA N-acyltransferases (Nat)"/>
    <property type="match status" value="1"/>
</dbReference>
<organism evidence="2 3">
    <name type="scientific">Bacillus wiedmannii</name>
    <dbReference type="NCBI Taxonomy" id="1890302"/>
    <lineage>
        <taxon>Bacteria</taxon>
        <taxon>Bacillati</taxon>
        <taxon>Bacillota</taxon>
        <taxon>Bacilli</taxon>
        <taxon>Bacillales</taxon>
        <taxon>Bacillaceae</taxon>
        <taxon>Bacillus</taxon>
        <taxon>Bacillus cereus group</taxon>
    </lineage>
</organism>
<dbReference type="AlphaFoldDB" id="A0A2B6H2L5"/>
<dbReference type="Gene3D" id="3.40.630.30">
    <property type="match status" value="1"/>
</dbReference>
<name>A0A2B6H2L5_9BACI</name>
<dbReference type="GO" id="GO:0016747">
    <property type="term" value="F:acyltransferase activity, transferring groups other than amino-acyl groups"/>
    <property type="evidence" value="ECO:0007669"/>
    <property type="project" value="InterPro"/>
</dbReference>
<dbReference type="PANTHER" id="PTHR43792">
    <property type="entry name" value="GNAT FAMILY, PUTATIVE (AFU_ORTHOLOGUE AFUA_3G00765)-RELATED-RELATED"/>
    <property type="match status" value="1"/>
</dbReference>
<dbReference type="InterPro" id="IPR051531">
    <property type="entry name" value="N-acetyltransferase"/>
</dbReference>
<dbReference type="Proteomes" id="UP000223472">
    <property type="component" value="Unassembled WGS sequence"/>
</dbReference>
<dbReference type="InterPro" id="IPR000182">
    <property type="entry name" value="GNAT_dom"/>
</dbReference>
<dbReference type="RefSeq" id="WP_098098261.1">
    <property type="nucleotide sequence ID" value="NZ_FMBG01000021.1"/>
</dbReference>
<feature type="domain" description="N-acetyltransferase" evidence="1">
    <location>
        <begin position="31"/>
        <end position="191"/>
    </location>
</feature>
<evidence type="ECO:0000313" key="2">
    <source>
        <dbReference type="EMBL" id="PGD37852.1"/>
    </source>
</evidence>
<keyword evidence="2" id="KW-0808">Transferase</keyword>
<gene>
    <name evidence="2" type="ORF">COM27_09265</name>
</gene>
<proteinExistence type="predicted"/>
<reference evidence="2 3" key="1">
    <citation type="submission" date="2017-09" db="EMBL/GenBank/DDBJ databases">
        <title>Large-scale bioinformatics analysis of Bacillus genomes uncovers conserved roles of natural products in bacterial physiology.</title>
        <authorList>
            <consortium name="Agbiome Team Llc"/>
            <person name="Bleich R.M."/>
            <person name="Grubbs K.J."/>
            <person name="Santa Maria K.C."/>
            <person name="Allen S.E."/>
            <person name="Farag S."/>
            <person name="Shank E.A."/>
            <person name="Bowers A."/>
        </authorList>
    </citation>
    <scope>NUCLEOTIDE SEQUENCE [LARGE SCALE GENOMIC DNA]</scope>
    <source>
        <strain evidence="2 3">AFS065610</strain>
    </source>
</reference>
<dbReference type="InterPro" id="IPR016181">
    <property type="entry name" value="Acyl_CoA_acyltransferase"/>
</dbReference>
<dbReference type="PANTHER" id="PTHR43792:SF1">
    <property type="entry name" value="N-ACETYLTRANSFERASE DOMAIN-CONTAINING PROTEIN"/>
    <property type="match status" value="1"/>
</dbReference>
<sequence>MVTIHIHTKHGRVVKYKFEGRSAEMFHTDRLQIRKYTMDDLQFYASLWGNEKVMRYIGNGTLKTYMQCKKSLEEWVIPSYKNGLGLFVLIEKETGIRIGHAGLVKQQIDGKEEIEIGYWLLPQYWGKGYAKEAAAAFRDYGFQALRMNKLISLINPDHPASIFVARKTGLSYEKTTSFHGMDVLVYSIKRVG</sequence>
<dbReference type="Pfam" id="PF13302">
    <property type="entry name" value="Acetyltransf_3"/>
    <property type="match status" value="1"/>
</dbReference>
<comment type="caution">
    <text evidence="2">The sequence shown here is derived from an EMBL/GenBank/DDBJ whole genome shotgun (WGS) entry which is preliminary data.</text>
</comment>
<accession>A0A2B6H2L5</accession>
<evidence type="ECO:0000259" key="1">
    <source>
        <dbReference type="PROSITE" id="PS51186"/>
    </source>
</evidence>